<dbReference type="STRING" id="195064.SAMN05421721_11423"/>
<dbReference type="InterPro" id="IPR036113">
    <property type="entry name" value="Asp/Glu-ADT_sf_sub_c"/>
</dbReference>
<evidence type="ECO:0000313" key="3">
    <source>
        <dbReference type="Proteomes" id="UP000199556"/>
    </source>
</evidence>
<reference evidence="2 3" key="1">
    <citation type="submission" date="2016-10" db="EMBL/GenBank/DDBJ databases">
        <authorList>
            <person name="de Groot N.N."/>
        </authorList>
    </citation>
    <scope>NUCLEOTIDE SEQUENCE [LARGE SCALE GENOMIC DNA]</scope>
    <source>
        <strain evidence="2 3">DSM 4180</strain>
    </source>
</reference>
<comment type="catalytic activity">
    <reaction evidence="1">
        <text>L-glutamyl-tRNA(Gln) + L-glutamine + ATP + H2O = L-glutaminyl-tRNA(Gln) + L-glutamate + ADP + phosphate + H(+)</text>
        <dbReference type="Rhea" id="RHEA:17521"/>
        <dbReference type="Rhea" id="RHEA-COMP:9681"/>
        <dbReference type="Rhea" id="RHEA-COMP:9684"/>
        <dbReference type="ChEBI" id="CHEBI:15377"/>
        <dbReference type="ChEBI" id="CHEBI:15378"/>
        <dbReference type="ChEBI" id="CHEBI:29985"/>
        <dbReference type="ChEBI" id="CHEBI:30616"/>
        <dbReference type="ChEBI" id="CHEBI:43474"/>
        <dbReference type="ChEBI" id="CHEBI:58359"/>
        <dbReference type="ChEBI" id="CHEBI:78520"/>
        <dbReference type="ChEBI" id="CHEBI:78521"/>
        <dbReference type="ChEBI" id="CHEBI:456216"/>
    </reaction>
</comment>
<proteinExistence type="inferred from homology"/>
<comment type="function">
    <text evidence="1">Allows the formation of correctly charged Asn-tRNA(Asn) or Gln-tRNA(Gln) through the transamidation of misacylated Asp-tRNA(Asn) or Glu-tRNA(Gln) in organisms which lack either or both of asparaginyl-tRNA or glutaminyl-tRNA synthetases. The reaction takes place in the presence of glutamine and ATP through an activated phospho-Asp-tRNA(Asn) or phospho-Glu-tRNA(Gln).</text>
</comment>
<dbReference type="GO" id="GO:0005524">
    <property type="term" value="F:ATP binding"/>
    <property type="evidence" value="ECO:0007669"/>
    <property type="project" value="UniProtKB-KW"/>
</dbReference>
<dbReference type="Pfam" id="PF02686">
    <property type="entry name" value="GatC"/>
    <property type="match status" value="1"/>
</dbReference>
<gene>
    <name evidence="1" type="primary">gatC</name>
    <name evidence="2" type="ORF">SAMN05421721_11423</name>
</gene>
<dbReference type="Proteomes" id="UP000199556">
    <property type="component" value="Unassembled WGS sequence"/>
</dbReference>
<dbReference type="PANTHER" id="PTHR15004:SF0">
    <property type="entry name" value="GLUTAMYL-TRNA(GLN) AMIDOTRANSFERASE SUBUNIT C, MITOCHONDRIAL"/>
    <property type="match status" value="1"/>
</dbReference>
<comment type="similarity">
    <text evidence="1">Belongs to the GatC family.</text>
</comment>
<dbReference type="GO" id="GO:0070681">
    <property type="term" value="P:glutaminyl-tRNAGln biosynthesis via transamidation"/>
    <property type="evidence" value="ECO:0007669"/>
    <property type="project" value="TreeGrafter"/>
</dbReference>
<dbReference type="SUPFAM" id="SSF141000">
    <property type="entry name" value="Glu-tRNAGln amidotransferase C subunit"/>
    <property type="match status" value="1"/>
</dbReference>
<dbReference type="GO" id="GO:0006412">
    <property type="term" value="P:translation"/>
    <property type="evidence" value="ECO:0007669"/>
    <property type="project" value="UniProtKB-UniRule"/>
</dbReference>
<keyword evidence="2" id="KW-0808">Transferase</keyword>
<dbReference type="InterPro" id="IPR003837">
    <property type="entry name" value="GatC"/>
</dbReference>
<comment type="catalytic activity">
    <reaction evidence="1">
        <text>L-aspartyl-tRNA(Asn) + L-glutamine + ATP + H2O = L-asparaginyl-tRNA(Asn) + L-glutamate + ADP + phosphate + 2 H(+)</text>
        <dbReference type="Rhea" id="RHEA:14513"/>
        <dbReference type="Rhea" id="RHEA-COMP:9674"/>
        <dbReference type="Rhea" id="RHEA-COMP:9677"/>
        <dbReference type="ChEBI" id="CHEBI:15377"/>
        <dbReference type="ChEBI" id="CHEBI:15378"/>
        <dbReference type="ChEBI" id="CHEBI:29985"/>
        <dbReference type="ChEBI" id="CHEBI:30616"/>
        <dbReference type="ChEBI" id="CHEBI:43474"/>
        <dbReference type="ChEBI" id="CHEBI:58359"/>
        <dbReference type="ChEBI" id="CHEBI:78515"/>
        <dbReference type="ChEBI" id="CHEBI:78516"/>
        <dbReference type="ChEBI" id="CHEBI:456216"/>
    </reaction>
</comment>
<evidence type="ECO:0000313" key="2">
    <source>
        <dbReference type="EMBL" id="SFM60853.1"/>
    </source>
</evidence>
<name>A0A1I4S9A5_ECTMO</name>
<keyword evidence="1" id="KW-0547">Nucleotide-binding</keyword>
<dbReference type="PANTHER" id="PTHR15004">
    <property type="entry name" value="GLUTAMYL-TRNA(GLN) AMIDOTRANSFERASE SUBUNIT C, MITOCHONDRIAL"/>
    <property type="match status" value="1"/>
</dbReference>
<dbReference type="GO" id="GO:0050567">
    <property type="term" value="F:glutaminyl-tRNA synthase (glutamine-hydrolyzing) activity"/>
    <property type="evidence" value="ECO:0007669"/>
    <property type="project" value="UniProtKB-UniRule"/>
</dbReference>
<dbReference type="GO" id="GO:0050566">
    <property type="term" value="F:asparaginyl-tRNA synthase (glutamine-hydrolyzing) activity"/>
    <property type="evidence" value="ECO:0007669"/>
    <property type="project" value="RHEA"/>
</dbReference>
<dbReference type="RefSeq" id="WP_090486489.1">
    <property type="nucleotide sequence ID" value="NZ_FOUO01000014.1"/>
</dbReference>
<keyword evidence="1" id="KW-0067">ATP-binding</keyword>
<sequence>MSLSRDEVEKIAHLARLAVRPEDLEGYARELSGILAFVEQMDAADTEGVTPMAHPVEASQRLRPDEPNEPDRRDRFQAIAPAVEAGLYLVPRVIE</sequence>
<dbReference type="OrthoDB" id="9794326at2"/>
<organism evidence="2 3">
    <name type="scientific">Ectothiorhodospira mobilis</name>
    <dbReference type="NCBI Taxonomy" id="195064"/>
    <lineage>
        <taxon>Bacteria</taxon>
        <taxon>Pseudomonadati</taxon>
        <taxon>Pseudomonadota</taxon>
        <taxon>Gammaproteobacteria</taxon>
        <taxon>Chromatiales</taxon>
        <taxon>Ectothiorhodospiraceae</taxon>
        <taxon>Ectothiorhodospira</taxon>
    </lineage>
</organism>
<dbReference type="NCBIfam" id="TIGR00135">
    <property type="entry name" value="gatC"/>
    <property type="match status" value="1"/>
</dbReference>
<keyword evidence="3" id="KW-1185">Reference proteome</keyword>
<dbReference type="Gene3D" id="1.10.20.60">
    <property type="entry name" value="Glu-tRNAGln amidotransferase C subunit, N-terminal domain"/>
    <property type="match status" value="1"/>
</dbReference>
<evidence type="ECO:0000256" key="1">
    <source>
        <dbReference type="HAMAP-Rule" id="MF_00122"/>
    </source>
</evidence>
<dbReference type="AlphaFoldDB" id="A0A1I4S9A5"/>
<protein>
    <recommendedName>
        <fullName evidence="1">Aspartyl/glutamyl-tRNA(Asn/Gln) amidotransferase subunit C</fullName>
        <shortName evidence="1">Asp/Glu-ADT subunit C</shortName>
        <ecNumber evidence="1">6.3.5.-</ecNumber>
    </recommendedName>
</protein>
<dbReference type="EC" id="6.3.5.-" evidence="1"/>
<dbReference type="GO" id="GO:0016740">
    <property type="term" value="F:transferase activity"/>
    <property type="evidence" value="ECO:0007669"/>
    <property type="project" value="UniProtKB-KW"/>
</dbReference>
<dbReference type="EMBL" id="FOUO01000014">
    <property type="protein sequence ID" value="SFM60853.1"/>
    <property type="molecule type" value="Genomic_DNA"/>
</dbReference>
<accession>A0A1I4S9A5</accession>
<keyword evidence="1" id="KW-0648">Protein biosynthesis</keyword>
<dbReference type="GO" id="GO:0006450">
    <property type="term" value="P:regulation of translational fidelity"/>
    <property type="evidence" value="ECO:0007669"/>
    <property type="project" value="InterPro"/>
</dbReference>
<comment type="subunit">
    <text evidence="1">Heterotrimer of A, B and C subunits.</text>
</comment>
<keyword evidence="1" id="KW-0436">Ligase</keyword>
<dbReference type="HAMAP" id="MF_00122">
    <property type="entry name" value="GatC"/>
    <property type="match status" value="1"/>
</dbReference>